<feature type="domain" description="HTH arsR-type" evidence="1">
    <location>
        <begin position="1"/>
        <end position="94"/>
    </location>
</feature>
<proteinExistence type="predicted"/>
<sequence>MDNAESLAGWASMLADRTRAAFCLALMDGRAWTVGELARHAGVAMSTASEHADRLVAGGLLIQRKQGRHRYLQLAGPEVAALIESVSAAGAPVPPAPVVSMAAAHRRRNLTFARTCYDHLAGILGVSIADAMTTNGLVSRAHGLALTPRGTAWLTSLGIALDKPGKRPVLRECVDWTERRSHLAGQTGAAICRHAFDAGWIVRIGTGRAVKLTPSGARALEDQLGVVIDPAGKGSPGAAPAAPAAARHR</sequence>
<accession>A0ABW6WSB5</accession>
<dbReference type="PANTHER" id="PTHR39168:SF1">
    <property type="entry name" value="TRANSCRIPTIONAL REGULATORY PROTEIN"/>
    <property type="match status" value="1"/>
</dbReference>
<gene>
    <name evidence="2" type="ORF">ACFY35_42775</name>
</gene>
<protein>
    <submittedName>
        <fullName evidence="2">ArsR/SmtB family transcription factor</fullName>
    </submittedName>
</protein>
<comment type="caution">
    <text evidence="2">The sequence shown here is derived from an EMBL/GenBank/DDBJ whole genome shotgun (WGS) entry which is preliminary data.</text>
</comment>
<dbReference type="SMART" id="SM00418">
    <property type="entry name" value="HTH_ARSR"/>
    <property type="match status" value="1"/>
</dbReference>
<evidence type="ECO:0000313" key="2">
    <source>
        <dbReference type="EMBL" id="MFF5296201.1"/>
    </source>
</evidence>
<dbReference type="SUPFAM" id="SSF46785">
    <property type="entry name" value="Winged helix' DNA-binding domain"/>
    <property type="match status" value="1"/>
</dbReference>
<dbReference type="Pfam" id="PF12840">
    <property type="entry name" value="HTH_20"/>
    <property type="match status" value="1"/>
</dbReference>
<name>A0ABW6WSB5_9ACTN</name>
<dbReference type="PROSITE" id="PS50987">
    <property type="entry name" value="HTH_ARSR_2"/>
    <property type="match status" value="1"/>
</dbReference>
<organism evidence="2 3">
    <name type="scientific">Paractinoplanes globisporus</name>
    <dbReference type="NCBI Taxonomy" id="113565"/>
    <lineage>
        <taxon>Bacteria</taxon>
        <taxon>Bacillati</taxon>
        <taxon>Actinomycetota</taxon>
        <taxon>Actinomycetes</taxon>
        <taxon>Micromonosporales</taxon>
        <taxon>Micromonosporaceae</taxon>
        <taxon>Paractinoplanes</taxon>
    </lineage>
</organism>
<dbReference type="Proteomes" id="UP001602245">
    <property type="component" value="Unassembled WGS sequence"/>
</dbReference>
<evidence type="ECO:0000313" key="3">
    <source>
        <dbReference type="Proteomes" id="UP001602245"/>
    </source>
</evidence>
<dbReference type="InterPro" id="IPR052543">
    <property type="entry name" value="HTH_Metal-responsive_Reg"/>
</dbReference>
<reference evidence="2 3" key="1">
    <citation type="submission" date="2024-10" db="EMBL/GenBank/DDBJ databases">
        <title>The Natural Products Discovery Center: Release of the First 8490 Sequenced Strains for Exploring Actinobacteria Biosynthetic Diversity.</title>
        <authorList>
            <person name="Kalkreuter E."/>
            <person name="Kautsar S.A."/>
            <person name="Yang D."/>
            <person name="Bader C.D."/>
            <person name="Teijaro C.N."/>
            <person name="Fluegel L."/>
            <person name="Davis C.M."/>
            <person name="Simpson J.R."/>
            <person name="Lauterbach L."/>
            <person name="Steele A.D."/>
            <person name="Gui C."/>
            <person name="Meng S."/>
            <person name="Li G."/>
            <person name="Viehrig K."/>
            <person name="Ye F."/>
            <person name="Su P."/>
            <person name="Kiefer A.F."/>
            <person name="Nichols A."/>
            <person name="Cepeda A.J."/>
            <person name="Yan W."/>
            <person name="Fan B."/>
            <person name="Jiang Y."/>
            <person name="Adhikari A."/>
            <person name="Zheng C.-J."/>
            <person name="Schuster L."/>
            <person name="Cowan T.M."/>
            <person name="Smanski M.J."/>
            <person name="Chevrette M.G."/>
            <person name="De Carvalho L.P.S."/>
            <person name="Shen B."/>
        </authorList>
    </citation>
    <scope>NUCLEOTIDE SEQUENCE [LARGE SCALE GENOMIC DNA]</scope>
    <source>
        <strain evidence="2 3">NPDC000087</strain>
    </source>
</reference>
<dbReference type="RefSeq" id="WP_020516975.1">
    <property type="nucleotide sequence ID" value="NZ_JBIAZU010000008.1"/>
</dbReference>
<dbReference type="Gene3D" id="1.10.10.10">
    <property type="entry name" value="Winged helix-like DNA-binding domain superfamily/Winged helix DNA-binding domain"/>
    <property type="match status" value="1"/>
</dbReference>
<dbReference type="InterPro" id="IPR001845">
    <property type="entry name" value="HTH_ArsR_DNA-bd_dom"/>
</dbReference>
<dbReference type="PANTHER" id="PTHR39168">
    <property type="entry name" value="TRANSCRIPTIONAL REGULATOR-RELATED"/>
    <property type="match status" value="1"/>
</dbReference>
<dbReference type="InterPro" id="IPR011991">
    <property type="entry name" value="ArsR-like_HTH"/>
</dbReference>
<keyword evidence="3" id="KW-1185">Reference proteome</keyword>
<dbReference type="InterPro" id="IPR036390">
    <property type="entry name" value="WH_DNA-bd_sf"/>
</dbReference>
<dbReference type="CDD" id="cd00090">
    <property type="entry name" value="HTH_ARSR"/>
    <property type="match status" value="1"/>
</dbReference>
<dbReference type="EMBL" id="JBIAZU010000008">
    <property type="protein sequence ID" value="MFF5296201.1"/>
    <property type="molecule type" value="Genomic_DNA"/>
</dbReference>
<dbReference type="InterPro" id="IPR036388">
    <property type="entry name" value="WH-like_DNA-bd_sf"/>
</dbReference>
<evidence type="ECO:0000259" key="1">
    <source>
        <dbReference type="PROSITE" id="PS50987"/>
    </source>
</evidence>